<dbReference type="RefSeq" id="WP_163967245.1">
    <property type="nucleotide sequence ID" value="NZ_JAAIVB010000069.1"/>
</dbReference>
<evidence type="ECO:0000313" key="7">
    <source>
        <dbReference type="Proteomes" id="UP000482155"/>
    </source>
</evidence>
<evidence type="ECO:0000313" key="6">
    <source>
        <dbReference type="EMBL" id="NEX63408.1"/>
    </source>
</evidence>
<name>A0A6B3SSH4_9BURK</name>
<feature type="chain" id="PRO_5025580947" evidence="4">
    <location>
        <begin position="23"/>
        <end position="1014"/>
    </location>
</feature>
<feature type="region of interest" description="Disordered" evidence="2">
    <location>
        <begin position="992"/>
        <end position="1014"/>
    </location>
</feature>
<keyword evidence="3" id="KW-1133">Transmembrane helix</keyword>
<keyword evidence="1" id="KW-0175">Coiled coil</keyword>
<reference evidence="6 7" key="1">
    <citation type="submission" date="2020-02" db="EMBL/GenBank/DDBJ databases">
        <authorList>
            <person name="Kim M.K."/>
        </authorList>
    </citation>
    <scope>NUCLEOTIDE SEQUENCE [LARGE SCALE GENOMIC DNA]</scope>
    <source>
        <strain evidence="6 7">17J57-3</strain>
    </source>
</reference>
<evidence type="ECO:0000256" key="2">
    <source>
        <dbReference type="SAM" id="MobiDB-lite"/>
    </source>
</evidence>
<dbReference type="InterPro" id="IPR012931">
    <property type="entry name" value="TraG_N_Proteobacteria"/>
</dbReference>
<protein>
    <submittedName>
        <fullName evidence="6">Conjugal transfer protein TraG</fullName>
    </submittedName>
</protein>
<dbReference type="EMBL" id="JAAIVB010000069">
    <property type="protein sequence ID" value="NEX63408.1"/>
    <property type="molecule type" value="Genomic_DNA"/>
</dbReference>
<proteinExistence type="predicted"/>
<accession>A0A6B3SSH4</accession>
<gene>
    <name evidence="6" type="ORF">G3574_20210</name>
</gene>
<feature type="compositionally biased region" description="Polar residues" evidence="2">
    <location>
        <begin position="717"/>
        <end position="738"/>
    </location>
</feature>
<evidence type="ECO:0000256" key="3">
    <source>
        <dbReference type="SAM" id="Phobius"/>
    </source>
</evidence>
<evidence type="ECO:0000256" key="1">
    <source>
        <dbReference type="SAM" id="Coils"/>
    </source>
</evidence>
<feature type="compositionally biased region" description="Polar residues" evidence="2">
    <location>
        <begin position="697"/>
        <end position="709"/>
    </location>
</feature>
<feature type="transmembrane region" description="Helical" evidence="3">
    <location>
        <begin position="426"/>
        <end position="447"/>
    </location>
</feature>
<comment type="caution">
    <text evidence="6">The sequence shown here is derived from an EMBL/GenBank/DDBJ whole genome shotgun (WGS) entry which is preliminary data.</text>
</comment>
<feature type="compositionally biased region" description="Basic and acidic residues" evidence="2">
    <location>
        <begin position="1005"/>
        <end position="1014"/>
    </location>
</feature>
<keyword evidence="7" id="KW-1185">Reference proteome</keyword>
<feature type="transmembrane region" description="Helical" evidence="3">
    <location>
        <begin position="396"/>
        <end position="420"/>
    </location>
</feature>
<evidence type="ECO:0000259" key="5">
    <source>
        <dbReference type="Pfam" id="PF07916"/>
    </source>
</evidence>
<evidence type="ECO:0000256" key="4">
    <source>
        <dbReference type="SAM" id="SignalP"/>
    </source>
</evidence>
<feature type="signal peptide" evidence="4">
    <location>
        <begin position="1"/>
        <end position="22"/>
    </location>
</feature>
<keyword evidence="4" id="KW-0732">Signal</keyword>
<feature type="region of interest" description="Disordered" evidence="2">
    <location>
        <begin position="697"/>
        <end position="775"/>
    </location>
</feature>
<keyword evidence="3" id="KW-0812">Transmembrane</keyword>
<feature type="compositionally biased region" description="Basic and acidic residues" evidence="2">
    <location>
        <begin position="607"/>
        <end position="625"/>
    </location>
</feature>
<dbReference type="AlphaFoldDB" id="A0A6B3SSH4"/>
<feature type="domain" description="TraG N-terminal Proteobacteria" evidence="5">
    <location>
        <begin position="35"/>
        <end position="517"/>
    </location>
</feature>
<feature type="transmembrane region" description="Helical" evidence="3">
    <location>
        <begin position="56"/>
        <end position="79"/>
    </location>
</feature>
<keyword evidence="3" id="KW-0472">Membrane</keyword>
<dbReference type="Pfam" id="PF07916">
    <property type="entry name" value="TraG_N"/>
    <property type="match status" value="1"/>
</dbReference>
<feature type="transmembrane region" description="Helical" evidence="3">
    <location>
        <begin position="126"/>
        <end position="145"/>
    </location>
</feature>
<feature type="region of interest" description="Disordered" evidence="2">
    <location>
        <begin position="607"/>
        <end position="643"/>
    </location>
</feature>
<feature type="transmembrane region" description="Helical" evidence="3">
    <location>
        <begin position="91"/>
        <end position="114"/>
    </location>
</feature>
<organism evidence="6 7">
    <name type="scientific">Noviherbaspirillum galbum</name>
    <dbReference type="NCBI Taxonomy" id="2709383"/>
    <lineage>
        <taxon>Bacteria</taxon>
        <taxon>Pseudomonadati</taxon>
        <taxon>Pseudomonadota</taxon>
        <taxon>Betaproteobacteria</taxon>
        <taxon>Burkholderiales</taxon>
        <taxon>Oxalobacteraceae</taxon>
        <taxon>Noviherbaspirillum</taxon>
    </lineage>
</organism>
<sequence>MHKNLLRLLSLTVLLAASSAHASVNSDFPVFWVAGDPNGVAHAFRGVAAFFGNGNWAGSIMAGGMTAAALVGLLLAIVSSALRTQFMVGQWFVGTVIAMAMFTPTTTVTIKSFFDENSATVSPRMIVVENVPYGIAFPAGMASYASKTMGDTLMTWFTNPDETGGALAEGASGLMSPLKLLTRLNGLYDCSSDHATICNNAVSFFNQCKATAATAEAMREQGTLRTLFEEKSQSVPGYMEYRTYNPANTDTGGYDSVYLPCKQGAQQIWAAMQAYLNGDGFAKDVLRSTASSQSGGKSADNGGAQDLNAMKQQIEVLNTKLQNVLADVDAANNDIVANATFHRIVRAALNTAAEVSPAQANRVFVDAMLNAKRKAAADQAGQASLFISFMTQAMNAFSFLFAATAPIIVLVAMVMGLAGFKVYGSWLLFGVWSQSWLPIAALVSYYVESDFWRRLQDLKLSGQMALPYIDQFYDQATTVLYTGSTLMSAVPIITLSLISGSMYAMTNLAGKSTGTDRDYVDEKRITPTSQEATNSDHIAKVQTAGGGMHTALAGSASGMLRQKDLDGSMNWSAGNQLSMATARVHSAESAEARSWSKVQEKKAAVEAAEKYARSDKMGTHDDVGHKTAAQSAERAEGSLSNDKAQIKTYTSDVKASTQVGLGLKTGGAATLPVKGTPVGGGIPSASYGAGGEIGSTVSTSDTWTDANQKQTRDSRAAGTSTSLTDSAESGSGVKSSTDLSHDRQVSSARAEYEAAKAEHSKNVSERESAQREMKQAMSYGADLKANIGSLTTNAFATDRAQAVTSAQMGARAASMEGAQRLDDMVNKHGGWGNANAVQIGVSQALRSGNSQDVSAGLGAAAALAQTAGQQTVADAMRNEIAVRSHENAVGSQGTAGALGNVVSGSSNLQQAAKSAGVSSVPGPVTMPRGIGGNPFGGDPVKDKEIAAYYNRPEIRQNGRHAQEVKVYDEMVQKGISPSGSAGQAILNQAKQESAAMYGTTRGHHERSMKATERK</sequence>
<feature type="coiled-coil region" evidence="1">
    <location>
        <begin position="307"/>
        <end position="334"/>
    </location>
</feature>
<dbReference type="Proteomes" id="UP000482155">
    <property type="component" value="Unassembled WGS sequence"/>
</dbReference>
<feature type="compositionally biased region" description="Basic and acidic residues" evidence="2">
    <location>
        <begin position="739"/>
        <end position="774"/>
    </location>
</feature>